<dbReference type="Proteomes" id="UP000028511">
    <property type="component" value="Unassembled WGS sequence"/>
</dbReference>
<dbReference type="GO" id="GO:0016301">
    <property type="term" value="F:kinase activity"/>
    <property type="evidence" value="ECO:0007669"/>
    <property type="project" value="UniProtKB-KW"/>
</dbReference>
<dbReference type="InterPro" id="IPR027417">
    <property type="entry name" value="P-loop_NTPase"/>
</dbReference>
<dbReference type="SUPFAM" id="SSF52540">
    <property type="entry name" value="P-loop containing nucleoside triphosphate hydrolases"/>
    <property type="match status" value="1"/>
</dbReference>
<dbReference type="PANTHER" id="PTHR37816:SF3">
    <property type="entry name" value="MODULATES DNA TOPOLOGY"/>
    <property type="match status" value="1"/>
</dbReference>
<reference evidence="1" key="1">
    <citation type="submission" date="2013-07" db="EMBL/GenBank/DDBJ databases">
        <title>Sub-species coevolution in mutualistic symbiosis.</title>
        <authorList>
            <person name="Murfin K."/>
            <person name="Klassen J."/>
            <person name="Lee M."/>
            <person name="Forst S."/>
            <person name="Stock P."/>
            <person name="Goodrich-Blair H."/>
        </authorList>
    </citation>
    <scope>NUCLEOTIDE SEQUENCE [LARGE SCALE GENOMIC DNA]</scope>
    <source>
        <strain evidence="1">Puntauvense</strain>
    </source>
</reference>
<accession>A0A077NHH2</accession>
<sequence>MINDMHRILIIGSPGAGKSSFAKRLNDICSIPLFHLDKEYWCEGWVAPSAEEWQQKLLLLTNKPRWIIDGNYGSSLSQRLKKADTVIHLYMPTYVCLFQAVKRVLKWYGKQRPDMASGCHEKVNLNFFRQILNYRKHQFKKDKLLLADFNGVYIRLTSRAQVEEFLNNMAKYYKLNH</sequence>
<dbReference type="HOGENOM" id="CLU_092618_0_1_6"/>
<protein>
    <submittedName>
        <fullName evidence="1">Predicted kinase from adenilate kinase family,FLAR-like protein</fullName>
    </submittedName>
</protein>
<organism evidence="1 2">
    <name type="scientific">Xenorhabdus bovienii str. puntauvense</name>
    <dbReference type="NCBI Taxonomy" id="1398201"/>
    <lineage>
        <taxon>Bacteria</taxon>
        <taxon>Pseudomonadati</taxon>
        <taxon>Pseudomonadota</taxon>
        <taxon>Gammaproteobacteria</taxon>
        <taxon>Enterobacterales</taxon>
        <taxon>Morganellaceae</taxon>
        <taxon>Xenorhabdus</taxon>
    </lineage>
</organism>
<dbReference type="AlphaFoldDB" id="A0A077NHH2"/>
<comment type="caution">
    <text evidence="1">The sequence shown here is derived from an EMBL/GenBank/DDBJ whole genome shotgun (WGS) entry which is preliminary data.</text>
</comment>
<dbReference type="Gene3D" id="3.40.50.300">
    <property type="entry name" value="P-loop containing nucleotide triphosphate hydrolases"/>
    <property type="match status" value="1"/>
</dbReference>
<keyword evidence="1" id="KW-0418">Kinase</keyword>
<dbReference type="PANTHER" id="PTHR37816">
    <property type="entry name" value="YALI0E33011P"/>
    <property type="match status" value="1"/>
</dbReference>
<proteinExistence type="predicted"/>
<dbReference type="EMBL" id="CBSW010000210">
    <property type="protein sequence ID" value="CDG97937.1"/>
    <property type="molecule type" value="Genomic_DNA"/>
</dbReference>
<dbReference type="RefSeq" id="WP_046337187.1">
    <property type="nucleotide sequence ID" value="NZ_CAWLWN010000244.1"/>
</dbReference>
<dbReference type="InterPro" id="IPR052922">
    <property type="entry name" value="Cytidylate_Kinase-2"/>
</dbReference>
<keyword evidence="1" id="KW-0808">Transferase</keyword>
<gene>
    <name evidence="1" type="ORF">XBP1_2880040</name>
</gene>
<evidence type="ECO:0000313" key="2">
    <source>
        <dbReference type="Proteomes" id="UP000028511"/>
    </source>
</evidence>
<name>A0A077NHH2_XENBV</name>
<evidence type="ECO:0000313" key="1">
    <source>
        <dbReference type="EMBL" id="CDG97937.1"/>
    </source>
</evidence>